<name>A0A9P4NYA7_9PEZI</name>
<accession>A0A9P4NYA7</accession>
<dbReference type="InterPro" id="IPR038883">
    <property type="entry name" value="AN11006-like"/>
</dbReference>
<gene>
    <name evidence="2" type="ORF">EJ08DRAFT_731070</name>
</gene>
<sequence length="413" mass="47403">MSLQPQGTKISLQSCFKTVRTKLQIVLDAVCVELARNDIENVMRNHAQCLTTLYILLVIGRVSLEYAHRVGTVFTTIIKQTPPVSRPVMFEHLRQLRLPTFEDRTSDYLPSIALTMNYRQLQTRHQQLRKARLLLRHAKLPQAWLTGCLDREDCIVQRRLAEMGFALLKLPAELRSCIYEYALSLPENDQFTCLQPGSCYESTCQAHETNPSTPPLTQVNRQLRKETLAMFYNSNVFRIDIRDVGGWLNRLRKANITPPTRTILLLPHVLSSKGAPGFDITSYIKLMACTNAILHPRCTHLFLPGWKIGASHVDLTPNPTFWSLVNWDWLEWMVPRLGHPAVIHCVILRFKWWTDHSLTFEVCIEFDDEHVMIQESGTALELCRKVHGSLCRGVQGEVLRRGLVEFVPVTVQK</sequence>
<organism evidence="2 3">
    <name type="scientific">Tothia fuscella</name>
    <dbReference type="NCBI Taxonomy" id="1048955"/>
    <lineage>
        <taxon>Eukaryota</taxon>
        <taxon>Fungi</taxon>
        <taxon>Dikarya</taxon>
        <taxon>Ascomycota</taxon>
        <taxon>Pezizomycotina</taxon>
        <taxon>Dothideomycetes</taxon>
        <taxon>Pleosporomycetidae</taxon>
        <taxon>Venturiales</taxon>
        <taxon>Cylindrosympodiaceae</taxon>
        <taxon>Tothia</taxon>
    </lineage>
</organism>
<feature type="domain" description="2EXR" evidence="1">
    <location>
        <begin position="169"/>
        <end position="233"/>
    </location>
</feature>
<dbReference type="PANTHER" id="PTHR42085">
    <property type="entry name" value="F-BOX DOMAIN-CONTAINING PROTEIN"/>
    <property type="match status" value="1"/>
</dbReference>
<evidence type="ECO:0000313" key="3">
    <source>
        <dbReference type="Proteomes" id="UP000800235"/>
    </source>
</evidence>
<proteinExistence type="predicted"/>
<keyword evidence="3" id="KW-1185">Reference proteome</keyword>
<dbReference type="Pfam" id="PF20150">
    <property type="entry name" value="2EXR"/>
    <property type="match status" value="1"/>
</dbReference>
<dbReference type="AlphaFoldDB" id="A0A9P4NYA7"/>
<evidence type="ECO:0000313" key="2">
    <source>
        <dbReference type="EMBL" id="KAF2433905.1"/>
    </source>
</evidence>
<dbReference type="Proteomes" id="UP000800235">
    <property type="component" value="Unassembled WGS sequence"/>
</dbReference>
<dbReference type="EMBL" id="MU007018">
    <property type="protein sequence ID" value="KAF2433905.1"/>
    <property type="molecule type" value="Genomic_DNA"/>
</dbReference>
<reference evidence="2" key="1">
    <citation type="journal article" date="2020" name="Stud. Mycol.">
        <title>101 Dothideomycetes genomes: a test case for predicting lifestyles and emergence of pathogens.</title>
        <authorList>
            <person name="Haridas S."/>
            <person name="Albert R."/>
            <person name="Binder M."/>
            <person name="Bloem J."/>
            <person name="Labutti K."/>
            <person name="Salamov A."/>
            <person name="Andreopoulos B."/>
            <person name="Baker S."/>
            <person name="Barry K."/>
            <person name="Bills G."/>
            <person name="Bluhm B."/>
            <person name="Cannon C."/>
            <person name="Castanera R."/>
            <person name="Culley D."/>
            <person name="Daum C."/>
            <person name="Ezra D."/>
            <person name="Gonzalez J."/>
            <person name="Henrissat B."/>
            <person name="Kuo A."/>
            <person name="Liang C."/>
            <person name="Lipzen A."/>
            <person name="Lutzoni F."/>
            <person name="Magnuson J."/>
            <person name="Mondo S."/>
            <person name="Nolan M."/>
            <person name="Ohm R."/>
            <person name="Pangilinan J."/>
            <person name="Park H.-J."/>
            <person name="Ramirez L."/>
            <person name="Alfaro M."/>
            <person name="Sun H."/>
            <person name="Tritt A."/>
            <person name="Yoshinaga Y."/>
            <person name="Zwiers L.-H."/>
            <person name="Turgeon B."/>
            <person name="Goodwin S."/>
            <person name="Spatafora J."/>
            <person name="Crous P."/>
            <person name="Grigoriev I."/>
        </authorList>
    </citation>
    <scope>NUCLEOTIDE SEQUENCE</scope>
    <source>
        <strain evidence="2">CBS 130266</strain>
    </source>
</reference>
<protein>
    <recommendedName>
        <fullName evidence="1">2EXR domain-containing protein</fullName>
    </recommendedName>
</protein>
<dbReference type="InterPro" id="IPR045518">
    <property type="entry name" value="2EXR"/>
</dbReference>
<comment type="caution">
    <text evidence="2">The sequence shown here is derived from an EMBL/GenBank/DDBJ whole genome shotgun (WGS) entry which is preliminary data.</text>
</comment>
<dbReference type="OrthoDB" id="62952at2759"/>
<evidence type="ECO:0000259" key="1">
    <source>
        <dbReference type="Pfam" id="PF20150"/>
    </source>
</evidence>
<dbReference type="PANTHER" id="PTHR42085:SF2">
    <property type="entry name" value="F-BOX DOMAIN-CONTAINING PROTEIN"/>
    <property type="match status" value="1"/>
</dbReference>